<reference evidence="16" key="2">
    <citation type="journal article" date="2023" name="Syst. Appl. Microbiol.">
        <title>Govania unica gen. nov., sp. nov., a rare biosphere bacterium that represents a novel family in the class Alphaproteobacteria.</title>
        <authorList>
            <person name="Vandamme P."/>
            <person name="Peeters C."/>
            <person name="Hettiarachchi A."/>
            <person name="Cnockaert M."/>
            <person name="Carlier A."/>
        </authorList>
    </citation>
    <scope>NUCLEOTIDE SEQUENCE</scope>
    <source>
        <strain evidence="16">LMG 31809</strain>
    </source>
</reference>
<keyword evidence="4" id="KW-0410">Iron transport</keyword>
<keyword evidence="7" id="KW-0406">Ion transport</keyword>
<dbReference type="SUPFAM" id="SSF56935">
    <property type="entry name" value="Porins"/>
    <property type="match status" value="1"/>
</dbReference>
<evidence type="ECO:0000256" key="7">
    <source>
        <dbReference type="ARBA" id="ARBA00023065"/>
    </source>
</evidence>
<evidence type="ECO:0000256" key="2">
    <source>
        <dbReference type="ARBA" id="ARBA00022448"/>
    </source>
</evidence>
<evidence type="ECO:0000256" key="4">
    <source>
        <dbReference type="ARBA" id="ARBA00022496"/>
    </source>
</evidence>
<dbReference type="InterPro" id="IPR012910">
    <property type="entry name" value="Plug_dom"/>
</dbReference>
<dbReference type="InterPro" id="IPR000531">
    <property type="entry name" value="Beta-barrel_TonB"/>
</dbReference>
<evidence type="ECO:0000256" key="12">
    <source>
        <dbReference type="RuleBase" id="RU003357"/>
    </source>
</evidence>
<gene>
    <name evidence="16" type="ORF">NYP16_13700</name>
</gene>
<comment type="similarity">
    <text evidence="11 12">Belongs to the TonB-dependent receptor family.</text>
</comment>
<evidence type="ECO:0000256" key="8">
    <source>
        <dbReference type="ARBA" id="ARBA00023077"/>
    </source>
</evidence>
<protein>
    <submittedName>
        <fullName evidence="16">TonB-dependent receptor</fullName>
    </submittedName>
</protein>
<evidence type="ECO:0000259" key="14">
    <source>
        <dbReference type="Pfam" id="PF00593"/>
    </source>
</evidence>
<feature type="signal peptide" evidence="13">
    <location>
        <begin position="1"/>
        <end position="27"/>
    </location>
</feature>
<keyword evidence="16" id="KW-0675">Receptor</keyword>
<feature type="domain" description="TonB-dependent receptor-like beta-barrel" evidence="14">
    <location>
        <begin position="285"/>
        <end position="756"/>
    </location>
</feature>
<reference evidence="16" key="1">
    <citation type="submission" date="2022-08" db="EMBL/GenBank/DDBJ databases">
        <authorList>
            <person name="Vandamme P."/>
            <person name="Hettiarachchi A."/>
            <person name="Peeters C."/>
            <person name="Cnockaert M."/>
            <person name="Carlier A."/>
        </authorList>
    </citation>
    <scope>NUCLEOTIDE SEQUENCE</scope>
    <source>
        <strain evidence="16">LMG 31809</strain>
    </source>
</reference>
<keyword evidence="17" id="KW-1185">Reference proteome</keyword>
<keyword evidence="6" id="KW-0408">Iron</keyword>
<evidence type="ECO:0000256" key="1">
    <source>
        <dbReference type="ARBA" id="ARBA00004571"/>
    </source>
</evidence>
<organism evidence="16 17">
    <name type="scientific">Govanella unica</name>
    <dbReference type="NCBI Taxonomy" id="2975056"/>
    <lineage>
        <taxon>Bacteria</taxon>
        <taxon>Pseudomonadati</taxon>
        <taxon>Pseudomonadota</taxon>
        <taxon>Alphaproteobacteria</taxon>
        <taxon>Emcibacterales</taxon>
        <taxon>Govanellaceae</taxon>
        <taxon>Govanella</taxon>
    </lineage>
</organism>
<dbReference type="Proteomes" id="UP001141619">
    <property type="component" value="Unassembled WGS sequence"/>
</dbReference>
<proteinExistence type="inferred from homology"/>
<evidence type="ECO:0000256" key="11">
    <source>
        <dbReference type="PROSITE-ProRule" id="PRU01360"/>
    </source>
</evidence>
<feature type="domain" description="TonB-dependent receptor plug" evidence="15">
    <location>
        <begin position="62"/>
        <end position="173"/>
    </location>
</feature>
<sequence>MVRFQARTLASVVVFASWAGMAAYAQAQTQVEKAEKAESQREFSTGLIEDIVVTATRRSESLSTVPISIAAVSQESIDQRGIRDMGDLARSTPSLQFRQGNQGSNYIAIRGVTSLVGASTTGIYIDETPIQARAMGAGNATATAFPVLFDLERVEVLRGPQGTLFGSGSQGGTVRFILPSPSLTHFSGGARAEVGLTKGGSASYEAAGAVGGPILEDKLGFRVSAYYRHDGGWVDRRPISGRNDSEDNINTRGSLSLRGALALQATDSLLITPSVFYQKIKIDGSNDFWNILSDPNEGRFVTGTQVGDYGSDRFVLPSLKIEADLGSVALTSATSYFTRDQFLSTDYTAFTTATFTPGIRRLFVPSMPDFFSVAEFGQKQRSFTQEVRLQSTAPDARLNWVVGAFYQHAKQTVTQRNTAENFAQAVKALTGGTMLQVFGRDVLPGNTVYTASDDSLDEQIAAFGQLDYKVVDWLTLTAGLRVARMRFDFVNKQDGPINAPLPTGANGAQSETPITPKFGISIKPDDESLYYATVSKGVRPGGANAAISAVTCGAELAAIGFTESPGQFKADSVWSYEVGAKKSLLDRKVRIATSAYYIDWKDIQQRVGLGCGFVFTANLGAATSKGFDLQLDVNPVRGLTLSATVAYADTKYSETAYGGVIGSTGKRAIIVSKGDLLNTVPWSFTLNGSYEHDIGDDMTGYVRADYNYYSSYHPGGGPGSANYDARVAEIPQVTNLNMRLGLRRDEFDVSLFANNLLNSSDITRQALLTTGAPMIRYNTLRPRTLGATVSYRF</sequence>
<keyword evidence="5 11" id="KW-0812">Transmembrane</keyword>
<keyword evidence="9 11" id="KW-0472">Membrane</keyword>
<evidence type="ECO:0000256" key="3">
    <source>
        <dbReference type="ARBA" id="ARBA00022452"/>
    </source>
</evidence>
<evidence type="ECO:0000256" key="6">
    <source>
        <dbReference type="ARBA" id="ARBA00023004"/>
    </source>
</evidence>
<evidence type="ECO:0000256" key="10">
    <source>
        <dbReference type="ARBA" id="ARBA00023237"/>
    </source>
</evidence>
<keyword evidence="10 11" id="KW-0998">Cell outer membrane</keyword>
<name>A0A9X3TZU3_9PROT</name>
<dbReference type="PROSITE" id="PS52016">
    <property type="entry name" value="TONB_DEPENDENT_REC_3"/>
    <property type="match status" value="1"/>
</dbReference>
<comment type="subcellular location">
    <subcellularLocation>
        <location evidence="1 11">Cell outer membrane</location>
        <topology evidence="1 11">Multi-pass membrane protein</topology>
    </subcellularLocation>
</comment>
<dbReference type="InterPro" id="IPR039426">
    <property type="entry name" value="TonB-dep_rcpt-like"/>
</dbReference>
<evidence type="ECO:0000259" key="15">
    <source>
        <dbReference type="Pfam" id="PF07715"/>
    </source>
</evidence>
<evidence type="ECO:0000256" key="5">
    <source>
        <dbReference type="ARBA" id="ARBA00022692"/>
    </source>
</evidence>
<dbReference type="Pfam" id="PF07715">
    <property type="entry name" value="Plug"/>
    <property type="match status" value="1"/>
</dbReference>
<comment type="caution">
    <text evidence="16">The sequence shown here is derived from an EMBL/GenBank/DDBJ whole genome shotgun (WGS) entry which is preliminary data.</text>
</comment>
<dbReference type="InterPro" id="IPR036942">
    <property type="entry name" value="Beta-barrel_TonB_sf"/>
</dbReference>
<keyword evidence="8 12" id="KW-0798">TonB box</keyword>
<dbReference type="AlphaFoldDB" id="A0A9X3TZU3"/>
<keyword evidence="13" id="KW-0732">Signal</keyword>
<dbReference type="PANTHER" id="PTHR32552:SF81">
    <property type="entry name" value="TONB-DEPENDENT OUTER MEMBRANE RECEPTOR"/>
    <property type="match status" value="1"/>
</dbReference>
<accession>A0A9X3TZU3</accession>
<dbReference type="EMBL" id="JANWOI010000005">
    <property type="protein sequence ID" value="MDA5195005.1"/>
    <property type="molecule type" value="Genomic_DNA"/>
</dbReference>
<dbReference type="Pfam" id="PF00593">
    <property type="entry name" value="TonB_dep_Rec_b-barrel"/>
    <property type="match status" value="1"/>
</dbReference>
<feature type="chain" id="PRO_5040875992" evidence="13">
    <location>
        <begin position="28"/>
        <end position="793"/>
    </location>
</feature>
<dbReference type="GO" id="GO:0009279">
    <property type="term" value="C:cell outer membrane"/>
    <property type="evidence" value="ECO:0007669"/>
    <property type="project" value="UniProtKB-SubCell"/>
</dbReference>
<dbReference type="GO" id="GO:0006826">
    <property type="term" value="P:iron ion transport"/>
    <property type="evidence" value="ECO:0007669"/>
    <property type="project" value="UniProtKB-KW"/>
</dbReference>
<keyword evidence="3 11" id="KW-1134">Transmembrane beta strand</keyword>
<evidence type="ECO:0000313" key="16">
    <source>
        <dbReference type="EMBL" id="MDA5195005.1"/>
    </source>
</evidence>
<dbReference type="PANTHER" id="PTHR32552">
    <property type="entry name" value="FERRICHROME IRON RECEPTOR-RELATED"/>
    <property type="match status" value="1"/>
</dbReference>
<evidence type="ECO:0000313" key="17">
    <source>
        <dbReference type="Proteomes" id="UP001141619"/>
    </source>
</evidence>
<dbReference type="Gene3D" id="2.40.170.20">
    <property type="entry name" value="TonB-dependent receptor, beta-barrel domain"/>
    <property type="match status" value="1"/>
</dbReference>
<evidence type="ECO:0000256" key="13">
    <source>
        <dbReference type="SAM" id="SignalP"/>
    </source>
</evidence>
<keyword evidence="2 11" id="KW-0813">Transport</keyword>
<evidence type="ECO:0000256" key="9">
    <source>
        <dbReference type="ARBA" id="ARBA00023136"/>
    </source>
</evidence>
<dbReference type="RefSeq" id="WP_274944717.1">
    <property type="nucleotide sequence ID" value="NZ_JANWOI010000005.1"/>
</dbReference>